<dbReference type="OrthoDB" id="76567at2759"/>
<protein>
    <submittedName>
        <fullName evidence="1">Genomic scaffold, ProqFM164S01</fullName>
    </submittedName>
</protein>
<accession>W6PXH4</accession>
<dbReference type="AlphaFoldDB" id="W6PXH4"/>
<dbReference type="Proteomes" id="UP000030686">
    <property type="component" value="Unassembled WGS sequence"/>
</dbReference>
<dbReference type="OMA" id="LRNDARM"/>
<dbReference type="STRING" id="1365484.W6PXH4"/>
<name>W6PXH4_PENRF</name>
<proteinExistence type="predicted"/>
<evidence type="ECO:0000313" key="1">
    <source>
        <dbReference type="EMBL" id="CDM28650.1"/>
    </source>
</evidence>
<evidence type="ECO:0000313" key="2">
    <source>
        <dbReference type="Proteomes" id="UP000030686"/>
    </source>
</evidence>
<sequence length="318" mass="35628">MAGSQWESDVERFLDNLPPSTNKYTYKGKEQFDQILQNEKHRLHKLPPRQPLGSEISDYFVIFIDPSTFEQDFLLSDLLAGTSLFYNAALHALILRMSTPEHAQVSYGLQTEFTKILLPMGLCDAVEGFGNVNVNVGDGNVKRPDWGWAPLRPPRGAPRRPGVVLEVGVSETETKLRDDASMWVDPLRGQVKTAITIKVNRKKPELKLDKWEWDAGAQRPRVTQSCVIGKAPNNVTVSQHPITIPFDHIFGRAPEIPREADIRLGKESLANMARYVWSTQDHPGVSLDLNTGSMTVIIQYCGPKTYSQIPTRPTVVLA</sequence>
<organism evidence="1 2">
    <name type="scientific">Penicillium roqueforti (strain FM164)</name>
    <dbReference type="NCBI Taxonomy" id="1365484"/>
    <lineage>
        <taxon>Eukaryota</taxon>
        <taxon>Fungi</taxon>
        <taxon>Dikarya</taxon>
        <taxon>Ascomycota</taxon>
        <taxon>Pezizomycotina</taxon>
        <taxon>Eurotiomycetes</taxon>
        <taxon>Eurotiomycetidae</taxon>
        <taxon>Eurotiales</taxon>
        <taxon>Aspergillaceae</taxon>
        <taxon>Penicillium</taxon>
    </lineage>
</organism>
<reference evidence="1" key="1">
    <citation type="journal article" date="2014" name="Nat. Commun.">
        <title>Multiple recent horizontal transfers of a large genomic region in cheese making fungi.</title>
        <authorList>
            <person name="Cheeseman K."/>
            <person name="Ropars J."/>
            <person name="Renault P."/>
            <person name="Dupont J."/>
            <person name="Gouzy J."/>
            <person name="Branca A."/>
            <person name="Abraham A.L."/>
            <person name="Ceppi M."/>
            <person name="Conseiller E."/>
            <person name="Debuchy R."/>
            <person name="Malagnac F."/>
            <person name="Goarin A."/>
            <person name="Silar P."/>
            <person name="Lacoste S."/>
            <person name="Sallet E."/>
            <person name="Bensimon A."/>
            <person name="Giraud T."/>
            <person name="Brygoo Y."/>
        </authorList>
    </citation>
    <scope>NUCLEOTIDE SEQUENCE [LARGE SCALE GENOMIC DNA]</scope>
    <source>
        <strain evidence="1">FM164</strain>
    </source>
</reference>
<gene>
    <name evidence="1" type="ORF">PROQFM164_S01g002461</name>
</gene>
<dbReference type="EMBL" id="HG792015">
    <property type="protein sequence ID" value="CDM28650.1"/>
    <property type="molecule type" value="Genomic_DNA"/>
</dbReference>
<keyword evidence="2" id="KW-1185">Reference proteome</keyword>